<gene>
    <name evidence="7" type="ORF">A0H81_13487</name>
</gene>
<dbReference type="Proteomes" id="UP000092993">
    <property type="component" value="Unassembled WGS sequence"/>
</dbReference>
<keyword evidence="8" id="KW-1185">Reference proteome</keyword>
<evidence type="ECO:0000256" key="4">
    <source>
        <dbReference type="ARBA" id="ARBA00023136"/>
    </source>
</evidence>
<evidence type="ECO:0000313" key="7">
    <source>
        <dbReference type="EMBL" id="OBZ66594.1"/>
    </source>
</evidence>
<evidence type="ECO:0000256" key="5">
    <source>
        <dbReference type="ARBA" id="ARBA00049660"/>
    </source>
</evidence>
<dbReference type="AlphaFoldDB" id="A0A1C7LUR7"/>
<dbReference type="OrthoDB" id="4829at2759"/>
<keyword evidence="3 6" id="KW-1133">Transmembrane helix</keyword>
<dbReference type="PANTHER" id="PTHR30520:SF6">
    <property type="entry name" value="FORMATE_NITRATE FAMILY TRANSPORTER (EUROFUNG)"/>
    <property type="match status" value="1"/>
</dbReference>
<feature type="transmembrane region" description="Helical" evidence="6">
    <location>
        <begin position="33"/>
        <end position="51"/>
    </location>
</feature>
<evidence type="ECO:0000256" key="2">
    <source>
        <dbReference type="ARBA" id="ARBA00022692"/>
    </source>
</evidence>
<sequence>MASLDPPSTLKPAQVAVAMIEHGVAKHRTRGDLIFFKAVLAGVMLSFGGLLSEIISGGSAGINATNPGLVKVLGGLSFQSA</sequence>
<keyword evidence="2 6" id="KW-0812">Transmembrane</keyword>
<dbReference type="GO" id="GO:0015513">
    <property type="term" value="F:high-affinity secondary active nitrite transmembrane transporter activity"/>
    <property type="evidence" value="ECO:0007669"/>
    <property type="project" value="TreeGrafter"/>
</dbReference>
<organism evidence="7 8">
    <name type="scientific">Grifola frondosa</name>
    <name type="common">Maitake</name>
    <name type="synonym">Polyporus frondosus</name>
    <dbReference type="NCBI Taxonomy" id="5627"/>
    <lineage>
        <taxon>Eukaryota</taxon>
        <taxon>Fungi</taxon>
        <taxon>Dikarya</taxon>
        <taxon>Basidiomycota</taxon>
        <taxon>Agaricomycotina</taxon>
        <taxon>Agaricomycetes</taxon>
        <taxon>Polyporales</taxon>
        <taxon>Grifolaceae</taxon>
        <taxon>Grifola</taxon>
    </lineage>
</organism>
<dbReference type="InterPro" id="IPR023271">
    <property type="entry name" value="Aquaporin-like"/>
</dbReference>
<dbReference type="PANTHER" id="PTHR30520">
    <property type="entry name" value="FORMATE TRANSPORTER-RELATED"/>
    <property type="match status" value="1"/>
</dbReference>
<reference evidence="7 8" key="1">
    <citation type="submission" date="2016-03" db="EMBL/GenBank/DDBJ databases">
        <title>Whole genome sequencing of Grifola frondosa 9006-11.</title>
        <authorList>
            <person name="Min B."/>
            <person name="Park H."/>
            <person name="Kim J.-G."/>
            <person name="Cho H."/>
            <person name="Oh Y.-L."/>
            <person name="Kong W.-S."/>
            <person name="Choi I.-G."/>
        </authorList>
    </citation>
    <scope>NUCLEOTIDE SEQUENCE [LARGE SCALE GENOMIC DNA]</scope>
    <source>
        <strain evidence="7 8">9006-11</strain>
    </source>
</reference>
<dbReference type="STRING" id="5627.A0A1C7LUR7"/>
<evidence type="ECO:0000256" key="1">
    <source>
        <dbReference type="ARBA" id="ARBA00004141"/>
    </source>
</evidence>
<evidence type="ECO:0000313" key="8">
    <source>
        <dbReference type="Proteomes" id="UP000092993"/>
    </source>
</evidence>
<dbReference type="InterPro" id="IPR000292">
    <property type="entry name" value="For/NO2_transpt"/>
</dbReference>
<comment type="similarity">
    <text evidence="5">Belongs to the FNT transporter (TC 1.A.16) family.</text>
</comment>
<evidence type="ECO:0000256" key="6">
    <source>
        <dbReference type="SAM" id="Phobius"/>
    </source>
</evidence>
<dbReference type="Gene3D" id="1.20.1080.10">
    <property type="entry name" value="Glycerol uptake facilitator protein"/>
    <property type="match status" value="1"/>
</dbReference>
<name>A0A1C7LUR7_GRIFR</name>
<dbReference type="GO" id="GO:0015707">
    <property type="term" value="P:nitrite transport"/>
    <property type="evidence" value="ECO:0007669"/>
    <property type="project" value="TreeGrafter"/>
</dbReference>
<proteinExistence type="inferred from homology"/>
<comment type="caution">
    <text evidence="7">The sequence shown here is derived from an EMBL/GenBank/DDBJ whole genome shotgun (WGS) entry which is preliminary data.</text>
</comment>
<protein>
    <submittedName>
        <fullName evidence="7">Uncharacterized protein</fullName>
    </submittedName>
</protein>
<evidence type="ECO:0000256" key="3">
    <source>
        <dbReference type="ARBA" id="ARBA00022989"/>
    </source>
</evidence>
<dbReference type="EMBL" id="LUGG01000029">
    <property type="protein sequence ID" value="OBZ66594.1"/>
    <property type="molecule type" value="Genomic_DNA"/>
</dbReference>
<keyword evidence="4 6" id="KW-0472">Membrane</keyword>
<dbReference type="GO" id="GO:0005886">
    <property type="term" value="C:plasma membrane"/>
    <property type="evidence" value="ECO:0007669"/>
    <property type="project" value="TreeGrafter"/>
</dbReference>
<accession>A0A1C7LUR7</accession>
<comment type="subcellular location">
    <subcellularLocation>
        <location evidence="1">Membrane</location>
        <topology evidence="1">Multi-pass membrane protein</topology>
    </subcellularLocation>
</comment>